<evidence type="ECO:0000256" key="1">
    <source>
        <dbReference type="SAM" id="SignalP"/>
    </source>
</evidence>
<keyword evidence="3" id="KW-1185">Reference proteome</keyword>
<gene>
    <name evidence="2" type="ORF">F511_43362</name>
</gene>
<keyword evidence="1" id="KW-0732">Signal</keyword>
<reference evidence="2 3" key="1">
    <citation type="journal article" date="2015" name="Proc. Natl. Acad. Sci. U.S.A.">
        <title>The resurrection genome of Boea hygrometrica: A blueprint for survival of dehydration.</title>
        <authorList>
            <person name="Xiao L."/>
            <person name="Yang G."/>
            <person name="Zhang L."/>
            <person name="Yang X."/>
            <person name="Zhao S."/>
            <person name="Ji Z."/>
            <person name="Zhou Q."/>
            <person name="Hu M."/>
            <person name="Wang Y."/>
            <person name="Chen M."/>
            <person name="Xu Y."/>
            <person name="Jin H."/>
            <person name="Xiao X."/>
            <person name="Hu G."/>
            <person name="Bao F."/>
            <person name="Hu Y."/>
            <person name="Wan P."/>
            <person name="Li L."/>
            <person name="Deng X."/>
            <person name="Kuang T."/>
            <person name="Xiang C."/>
            <person name="Zhu J.K."/>
            <person name="Oliver M.J."/>
            <person name="He Y."/>
        </authorList>
    </citation>
    <scope>NUCLEOTIDE SEQUENCE [LARGE SCALE GENOMIC DNA]</scope>
    <source>
        <strain evidence="3">cv. XS01</strain>
    </source>
</reference>
<accession>A0A2Z7CGH7</accession>
<dbReference type="Proteomes" id="UP000250235">
    <property type="component" value="Unassembled WGS sequence"/>
</dbReference>
<evidence type="ECO:0000313" key="3">
    <source>
        <dbReference type="Proteomes" id="UP000250235"/>
    </source>
</evidence>
<organism evidence="2 3">
    <name type="scientific">Dorcoceras hygrometricum</name>
    <dbReference type="NCBI Taxonomy" id="472368"/>
    <lineage>
        <taxon>Eukaryota</taxon>
        <taxon>Viridiplantae</taxon>
        <taxon>Streptophyta</taxon>
        <taxon>Embryophyta</taxon>
        <taxon>Tracheophyta</taxon>
        <taxon>Spermatophyta</taxon>
        <taxon>Magnoliopsida</taxon>
        <taxon>eudicotyledons</taxon>
        <taxon>Gunneridae</taxon>
        <taxon>Pentapetalae</taxon>
        <taxon>asterids</taxon>
        <taxon>lamiids</taxon>
        <taxon>Lamiales</taxon>
        <taxon>Gesneriaceae</taxon>
        <taxon>Didymocarpoideae</taxon>
        <taxon>Trichosporeae</taxon>
        <taxon>Loxocarpinae</taxon>
        <taxon>Dorcoceras</taxon>
    </lineage>
</organism>
<name>A0A2Z7CGH7_9LAMI</name>
<protein>
    <submittedName>
        <fullName evidence="2">Uncharacterized protein</fullName>
    </submittedName>
</protein>
<dbReference type="AlphaFoldDB" id="A0A2Z7CGH7"/>
<proteinExistence type="predicted"/>
<feature type="signal peptide" evidence="1">
    <location>
        <begin position="1"/>
        <end position="20"/>
    </location>
</feature>
<sequence length="202" mass="22346">MRAAGLASSLRLLLVDVACSVRLSEEATRVSQHFGVLTIEFSSCDCVKRSADVICVVLVAADQQARLCKSVKKRRRLIKWKRCVLSFSFERSAVGSNACVTKVASFWISRCVVVLSDFARPADELFCTGLTMPAAAACGGANMWRAIARVQRGETMRAGRAWWPAKGRWPRAHVCTVAELRRVAVRLDWRGDARHRVRPAAA</sequence>
<dbReference type="EMBL" id="KQ997767">
    <property type="protein sequence ID" value="KZV43739.1"/>
    <property type="molecule type" value="Genomic_DNA"/>
</dbReference>
<evidence type="ECO:0000313" key="2">
    <source>
        <dbReference type="EMBL" id="KZV43739.1"/>
    </source>
</evidence>
<feature type="chain" id="PRO_5016291862" evidence="1">
    <location>
        <begin position="21"/>
        <end position="202"/>
    </location>
</feature>